<protein>
    <submittedName>
        <fullName evidence="1">Uncharacterized protein</fullName>
    </submittedName>
</protein>
<keyword evidence="2" id="KW-1185">Reference proteome</keyword>
<dbReference type="Proteomes" id="UP001595557">
    <property type="component" value="Unassembled WGS sequence"/>
</dbReference>
<evidence type="ECO:0000313" key="2">
    <source>
        <dbReference type="Proteomes" id="UP001595557"/>
    </source>
</evidence>
<sequence length="310" mass="35055">MAKKQSTNQISASFHYLVKQIKNERNEKIDAGFSEAEFGKLVSHISNPERLDENDDATIARIKAGEILPFEEYEVIDNYLHFGKFEGAYYGLRYRNNLHGPITAESLNLREFYYLITRLQDGRVLIGATYNGNFGDYEGLRSCLSYVLRGNYTVASKTLTSISEEIGNGTPIEIKLTYRKSSQRPEQRNVFGSSGVIAIKNTEFGEGFGDEITRISDQMRGTITERKRALANIVNQGELLELDSEDIIGCTAVVREDKGTRTVYFLGGNNFATKFPLRVDVDNHGAPNREQVKQEMIRVMREKITPLLVN</sequence>
<accession>A0ABV7IMZ4</accession>
<organism evidence="1 2">
    <name type="scientific">Paracoccus fontiphilus</name>
    <dbReference type="NCBI Taxonomy" id="1815556"/>
    <lineage>
        <taxon>Bacteria</taxon>
        <taxon>Pseudomonadati</taxon>
        <taxon>Pseudomonadota</taxon>
        <taxon>Alphaproteobacteria</taxon>
        <taxon>Rhodobacterales</taxon>
        <taxon>Paracoccaceae</taxon>
        <taxon>Paracoccus</taxon>
    </lineage>
</organism>
<gene>
    <name evidence="1" type="ORF">ACFOD7_15285</name>
</gene>
<proteinExistence type="predicted"/>
<dbReference type="RefSeq" id="WP_207471324.1">
    <property type="nucleotide sequence ID" value="NZ_JAFNAW010000067.1"/>
</dbReference>
<evidence type="ECO:0000313" key="1">
    <source>
        <dbReference type="EMBL" id="MFC3169416.1"/>
    </source>
</evidence>
<name>A0ABV7IMZ4_9RHOB</name>
<reference evidence="2" key="1">
    <citation type="journal article" date="2019" name="Int. J. Syst. Evol. Microbiol.">
        <title>The Global Catalogue of Microorganisms (GCM) 10K type strain sequencing project: providing services to taxonomists for standard genome sequencing and annotation.</title>
        <authorList>
            <consortium name="The Broad Institute Genomics Platform"/>
            <consortium name="The Broad Institute Genome Sequencing Center for Infectious Disease"/>
            <person name="Wu L."/>
            <person name="Ma J."/>
        </authorList>
    </citation>
    <scope>NUCLEOTIDE SEQUENCE [LARGE SCALE GENOMIC DNA]</scope>
    <source>
        <strain evidence="2">KCTC 52239</strain>
    </source>
</reference>
<dbReference type="EMBL" id="JBHRTE010000063">
    <property type="protein sequence ID" value="MFC3169416.1"/>
    <property type="molecule type" value="Genomic_DNA"/>
</dbReference>
<comment type="caution">
    <text evidence="1">The sequence shown here is derived from an EMBL/GenBank/DDBJ whole genome shotgun (WGS) entry which is preliminary data.</text>
</comment>